<feature type="domain" description="RecX third three-helical" evidence="7">
    <location>
        <begin position="111"/>
        <end position="158"/>
    </location>
</feature>
<dbReference type="InterPro" id="IPR053926">
    <property type="entry name" value="RecX_HTH_1st"/>
</dbReference>
<evidence type="ECO:0000256" key="5">
    <source>
        <dbReference type="HAMAP-Rule" id="MF_01114"/>
    </source>
</evidence>
<dbReference type="PANTHER" id="PTHR33602">
    <property type="entry name" value="REGULATORY PROTEIN RECX FAMILY PROTEIN"/>
    <property type="match status" value="1"/>
</dbReference>
<comment type="similarity">
    <text evidence="2 5">Belongs to the RecX family.</text>
</comment>
<dbReference type="HAMAP" id="MF_01114">
    <property type="entry name" value="RecX"/>
    <property type="match status" value="1"/>
</dbReference>
<evidence type="ECO:0000256" key="2">
    <source>
        <dbReference type="ARBA" id="ARBA00009695"/>
    </source>
</evidence>
<evidence type="ECO:0000259" key="6">
    <source>
        <dbReference type="Pfam" id="PF02631"/>
    </source>
</evidence>
<dbReference type="Pfam" id="PF21981">
    <property type="entry name" value="RecX_HTH3"/>
    <property type="match status" value="1"/>
</dbReference>
<dbReference type="InterPro" id="IPR003783">
    <property type="entry name" value="Regulatory_RecX"/>
</dbReference>
<reference evidence="10" key="1">
    <citation type="submission" date="2023-07" db="EMBL/GenBank/DDBJ databases">
        <title>Study on multiphase classification of strain Alteromonas salexigens isolated from the Yellow Sea.</title>
        <authorList>
            <person name="Sun L."/>
        </authorList>
    </citation>
    <scope>NUCLEOTIDE SEQUENCE [LARGE SCALE GENOMIC DNA]</scope>
    <source>
        <strain evidence="10">ASW11-19</strain>
    </source>
</reference>
<dbReference type="InterPro" id="IPR036388">
    <property type="entry name" value="WH-like_DNA-bd_sf"/>
</dbReference>
<proteinExistence type="inferred from homology"/>
<evidence type="ECO:0000259" key="8">
    <source>
        <dbReference type="Pfam" id="PF21982"/>
    </source>
</evidence>
<dbReference type="RefSeq" id="WP_262994336.1">
    <property type="nucleotide sequence ID" value="NZ_JAOTJC010000008.1"/>
</dbReference>
<keyword evidence="10" id="KW-1185">Reference proteome</keyword>
<evidence type="ECO:0000256" key="1">
    <source>
        <dbReference type="ARBA" id="ARBA00004496"/>
    </source>
</evidence>
<dbReference type="InterPro" id="IPR053925">
    <property type="entry name" value="RecX_HTH_3rd"/>
</dbReference>
<comment type="subcellular location">
    <subcellularLocation>
        <location evidence="1 5">Cytoplasm</location>
    </subcellularLocation>
</comment>
<evidence type="ECO:0000313" key="10">
    <source>
        <dbReference type="Proteomes" id="UP001209257"/>
    </source>
</evidence>
<protein>
    <recommendedName>
        <fullName evidence="3 5">Regulatory protein RecX</fullName>
    </recommendedName>
</protein>
<gene>
    <name evidence="5" type="primary">recX</name>
    <name evidence="9" type="ORF">OCL06_10615</name>
</gene>
<feature type="domain" description="RecX second three-helical" evidence="6">
    <location>
        <begin position="67"/>
        <end position="107"/>
    </location>
</feature>
<dbReference type="Pfam" id="PF21982">
    <property type="entry name" value="RecX_HTH1"/>
    <property type="match status" value="1"/>
</dbReference>
<evidence type="ECO:0000256" key="3">
    <source>
        <dbReference type="ARBA" id="ARBA00018111"/>
    </source>
</evidence>
<comment type="caution">
    <text evidence="9">The sequence shown here is derived from an EMBL/GenBank/DDBJ whole genome shotgun (WGS) entry which is preliminary data.</text>
</comment>
<evidence type="ECO:0000256" key="4">
    <source>
        <dbReference type="ARBA" id="ARBA00022490"/>
    </source>
</evidence>
<dbReference type="InterPro" id="IPR053924">
    <property type="entry name" value="RecX_HTH_2nd"/>
</dbReference>
<feature type="domain" description="RecX first three-helical" evidence="8">
    <location>
        <begin position="27"/>
        <end position="59"/>
    </location>
</feature>
<dbReference type="EMBL" id="JAOTJC010000008">
    <property type="protein sequence ID" value="MCU7555054.1"/>
    <property type="molecule type" value="Genomic_DNA"/>
</dbReference>
<evidence type="ECO:0000259" key="7">
    <source>
        <dbReference type="Pfam" id="PF21981"/>
    </source>
</evidence>
<dbReference type="Proteomes" id="UP001209257">
    <property type="component" value="Unassembled WGS sequence"/>
</dbReference>
<keyword evidence="4 5" id="KW-0963">Cytoplasm</keyword>
<sequence length="161" mass="18172">MHEELTQDDEATIAATDRKVIIESITRMLARREHSRNEILRKLAQKGMSESDVTPVLDEFSEAGIQSDSRYAESRARALALKGSGPRKIAGDLAQHGVCELLIEEAIAAIETDWFTLAREVKEKKFGPELAEDYRARMKQMQFLQYRGFAQSHINYAVSGD</sequence>
<comment type="function">
    <text evidence="5">Modulates RecA activity.</text>
</comment>
<name>A0ABT2VPQ2_9ALTE</name>
<dbReference type="Gene3D" id="1.10.10.10">
    <property type="entry name" value="Winged helix-like DNA-binding domain superfamily/Winged helix DNA-binding domain"/>
    <property type="match status" value="3"/>
</dbReference>
<evidence type="ECO:0000313" key="9">
    <source>
        <dbReference type="EMBL" id="MCU7555054.1"/>
    </source>
</evidence>
<dbReference type="Pfam" id="PF02631">
    <property type="entry name" value="RecX_HTH2"/>
    <property type="match status" value="1"/>
</dbReference>
<organism evidence="9 10">
    <name type="scientific">Alteromonas salexigens</name>
    <dbReference type="NCBI Taxonomy" id="2982530"/>
    <lineage>
        <taxon>Bacteria</taxon>
        <taxon>Pseudomonadati</taxon>
        <taxon>Pseudomonadota</taxon>
        <taxon>Gammaproteobacteria</taxon>
        <taxon>Alteromonadales</taxon>
        <taxon>Alteromonadaceae</taxon>
        <taxon>Alteromonas/Salinimonas group</taxon>
        <taxon>Alteromonas</taxon>
    </lineage>
</organism>
<accession>A0ABT2VPQ2</accession>
<dbReference type="PANTHER" id="PTHR33602:SF1">
    <property type="entry name" value="REGULATORY PROTEIN RECX FAMILY PROTEIN"/>
    <property type="match status" value="1"/>
</dbReference>